<organism evidence="5 6">
    <name type="scientific">Bartonella raoultii</name>
    <dbReference type="NCBI Taxonomy" id="1457020"/>
    <lineage>
        <taxon>Bacteria</taxon>
        <taxon>Pseudomonadati</taxon>
        <taxon>Pseudomonadota</taxon>
        <taxon>Alphaproteobacteria</taxon>
        <taxon>Hyphomicrobiales</taxon>
        <taxon>Bartonellaceae</taxon>
        <taxon>Bartonella</taxon>
    </lineage>
</organism>
<evidence type="ECO:0000256" key="3">
    <source>
        <dbReference type="SAM" id="SignalP"/>
    </source>
</evidence>
<evidence type="ECO:0000259" key="4">
    <source>
        <dbReference type="PROSITE" id="PS51208"/>
    </source>
</evidence>
<dbReference type="SUPFAM" id="SSF51126">
    <property type="entry name" value="Pectin lyase-like"/>
    <property type="match status" value="1"/>
</dbReference>
<dbReference type="Gene3D" id="2.40.128.130">
    <property type="entry name" value="Autotransporter beta-domain"/>
    <property type="match status" value="1"/>
</dbReference>
<evidence type="ECO:0000313" key="5">
    <source>
        <dbReference type="EMBL" id="MBX4336190.1"/>
    </source>
</evidence>
<dbReference type="NCBIfam" id="TIGR01414">
    <property type="entry name" value="autotrans_barl"/>
    <property type="match status" value="1"/>
</dbReference>
<feature type="signal peptide" evidence="3">
    <location>
        <begin position="1"/>
        <end position="21"/>
    </location>
</feature>
<feature type="compositionally biased region" description="Basic and acidic residues" evidence="2">
    <location>
        <begin position="472"/>
        <end position="485"/>
    </location>
</feature>
<protein>
    <submittedName>
        <fullName evidence="5">BafA family autotransporter</fullName>
    </submittedName>
</protein>
<dbReference type="PRINTS" id="PR01484">
    <property type="entry name" value="PRTACTNFAMLY"/>
</dbReference>
<proteinExistence type="predicted"/>
<reference evidence="5 6" key="1">
    <citation type="submission" date="2021-08" db="EMBL/GenBank/DDBJ databases">
        <title>Bartonella raoulti 094 sp. nov.</title>
        <authorList>
            <person name="Zgheib R."/>
            <person name="Hammoud A."/>
        </authorList>
    </citation>
    <scope>NUCLEOTIDE SEQUENCE [LARGE SCALE GENOMIC DNA]</scope>
    <source>
        <strain evidence="5 6">094</strain>
    </source>
</reference>
<dbReference type="InterPro" id="IPR003991">
    <property type="entry name" value="Pertactin_virulence_factor"/>
</dbReference>
<dbReference type="InterPro" id="IPR036709">
    <property type="entry name" value="Autotransporte_beta_dom_sf"/>
</dbReference>
<evidence type="ECO:0000256" key="1">
    <source>
        <dbReference type="ARBA" id="ARBA00022729"/>
    </source>
</evidence>
<dbReference type="Pfam" id="PF03212">
    <property type="entry name" value="Pertactin"/>
    <property type="match status" value="1"/>
</dbReference>
<sequence>MQKKCKLSFPILMISSSLIQAASAAESKNESLTNMSSVANGGKVPKGSALIMTILPSSNIEIENGGVEIVDNGRTSMRATVQKGGMQIVTRGGTAIDTKVFGGKQFIYEEKDLDLRSVDRKSSTYNTIVSGSGGAVGQQNVSDDAIAWSTKVGEDGEQNLYAGLRKGGGKAMQAEVSGNGRQHVLALGESLATTLKENATQVVYPEGFVDSLTITGFASSWLYAGVKKVVGEVKVNDKGRLYLFAGDVTNQITKENISVTGRADETIFLVGERNKNEKPQIEIEHLGGEGGTVIFTSTPYDPRHISLHVDELSGNLHFRFNINVMGNYNSDYLLIDNGAGNHKISVADSGAEITGPLVQKNGRTTEIPLIIDKSQNEGANFTLADLSGKNITAVDGGAYQYLLYKRERCADSSGSATIWYLGRSSGNTEHSNSPSQCTNKKQKIPMLLRDSYMSAGTDDASGRGNRKKKQPKPKERPPRHLKEAQHISNTSTSEEGQVIKPSHLADGSQRSDGHEPTVVSTEASLIAAQMVARPLRKEHSSPLQAHKEMSVSTFLTTPSTDAVLSLSVTPGLMFHNELQAVRTGRGLLDKNKKKTSLWTYAIKSKESISADHIDFKLDQTGVLLGLGILNKLAHGEFSIGSFGGYDQARIAHARGGTSRINTYSVGAYATYFDESGWYLDGILKYNHYQNTLKAVSTNGLAIEGNYDQDAIGSSFEVGYRFKMAQSGWLQPYTQLRWLQVSGKEIKLSNGMTGSIDPFTSLRSEVGLSLGYEFGCCMETSSTAYITGAWLREHKENNHTRINQHHQFMTDLSGNAGKLGVGLSSLVSDKLKLYAEAHYIKGHKMKQSFQGALGMRYRF</sequence>
<dbReference type="InterPro" id="IPR005546">
    <property type="entry name" value="Autotransporte_beta"/>
</dbReference>
<dbReference type="PANTHER" id="PTHR35037">
    <property type="entry name" value="C-TERMINAL REGION OF AIDA-LIKE PROTEIN"/>
    <property type="match status" value="1"/>
</dbReference>
<dbReference type="Gene3D" id="2.160.20.20">
    <property type="match status" value="1"/>
</dbReference>
<dbReference type="InterPro" id="IPR051551">
    <property type="entry name" value="Autotransporter_adhesion"/>
</dbReference>
<dbReference type="NCBIfam" id="TIGR04415">
    <property type="entry name" value="O_hepto_targRPT"/>
    <property type="match status" value="1"/>
</dbReference>
<dbReference type="EMBL" id="JAIFRO010000006">
    <property type="protein sequence ID" value="MBX4336190.1"/>
    <property type="molecule type" value="Genomic_DNA"/>
</dbReference>
<feature type="region of interest" description="Disordered" evidence="2">
    <location>
        <begin position="454"/>
        <end position="498"/>
    </location>
</feature>
<dbReference type="InterPro" id="IPR012332">
    <property type="entry name" value="Autotransporter_pectin_lyase_C"/>
</dbReference>
<dbReference type="InterPro" id="IPR004899">
    <property type="entry name" value="Pertactin_central"/>
</dbReference>
<dbReference type="PANTHER" id="PTHR35037:SF7">
    <property type="entry name" value="AUTOTRANSPORTER"/>
    <property type="match status" value="1"/>
</dbReference>
<keyword evidence="6" id="KW-1185">Reference proteome</keyword>
<accession>A0ABS7I6V5</accession>
<dbReference type="RefSeq" id="WP_220717532.1">
    <property type="nucleotide sequence ID" value="NZ_JAIFRO010000006.1"/>
</dbReference>
<dbReference type="InterPro" id="IPR006315">
    <property type="entry name" value="OM_autotransptr_brl_dom"/>
</dbReference>
<dbReference type="Proteomes" id="UP000746918">
    <property type="component" value="Unassembled WGS sequence"/>
</dbReference>
<feature type="chain" id="PRO_5046622749" evidence="3">
    <location>
        <begin position="22"/>
        <end position="858"/>
    </location>
</feature>
<evidence type="ECO:0000313" key="6">
    <source>
        <dbReference type="Proteomes" id="UP000746918"/>
    </source>
</evidence>
<feature type="compositionally biased region" description="Polar residues" evidence="2">
    <location>
        <begin position="486"/>
        <end position="495"/>
    </location>
</feature>
<dbReference type="PROSITE" id="PS51208">
    <property type="entry name" value="AUTOTRANSPORTER"/>
    <property type="match status" value="1"/>
</dbReference>
<name>A0ABS7I6V5_9HYPH</name>
<dbReference type="InterPro" id="IPR011050">
    <property type="entry name" value="Pectin_lyase_fold/virulence"/>
</dbReference>
<keyword evidence="1 3" id="KW-0732">Signal</keyword>
<dbReference type="SMART" id="SM00869">
    <property type="entry name" value="Autotransporter"/>
    <property type="match status" value="1"/>
</dbReference>
<dbReference type="SUPFAM" id="SSF103515">
    <property type="entry name" value="Autotransporter"/>
    <property type="match status" value="1"/>
</dbReference>
<feature type="domain" description="Autotransporter" evidence="4">
    <location>
        <begin position="590"/>
        <end position="858"/>
    </location>
</feature>
<dbReference type="InterPro" id="IPR030930">
    <property type="entry name" value="AIDA"/>
</dbReference>
<gene>
    <name evidence="5" type="primary">bafA</name>
    <name evidence="5" type="ORF">K3248_06245</name>
</gene>
<evidence type="ECO:0000256" key="2">
    <source>
        <dbReference type="SAM" id="MobiDB-lite"/>
    </source>
</evidence>
<dbReference type="Pfam" id="PF03797">
    <property type="entry name" value="Autotransporter"/>
    <property type="match status" value="1"/>
</dbReference>
<comment type="caution">
    <text evidence="5">The sequence shown here is derived from an EMBL/GenBank/DDBJ whole genome shotgun (WGS) entry which is preliminary data.</text>
</comment>
<dbReference type="NCBIfam" id="NF040482">
    <property type="entry name" value="auto_BafA_Cterm"/>
    <property type="match status" value="1"/>
</dbReference>